<gene>
    <name evidence="2" type="ORF">QBZ16_001565</name>
</gene>
<evidence type="ECO:0000313" key="3">
    <source>
        <dbReference type="Proteomes" id="UP001255856"/>
    </source>
</evidence>
<accession>A0AAD9MG03</accession>
<organism evidence="2 3">
    <name type="scientific">Prototheca wickerhamii</name>
    <dbReference type="NCBI Taxonomy" id="3111"/>
    <lineage>
        <taxon>Eukaryota</taxon>
        <taxon>Viridiplantae</taxon>
        <taxon>Chlorophyta</taxon>
        <taxon>core chlorophytes</taxon>
        <taxon>Trebouxiophyceae</taxon>
        <taxon>Chlorellales</taxon>
        <taxon>Chlorellaceae</taxon>
        <taxon>Prototheca</taxon>
    </lineage>
</organism>
<reference evidence="2" key="1">
    <citation type="submission" date="2021-01" db="EMBL/GenBank/DDBJ databases">
        <authorList>
            <person name="Eckstrom K.M.E."/>
        </authorList>
    </citation>
    <scope>NUCLEOTIDE SEQUENCE</scope>
    <source>
        <strain evidence="2">UVCC 0001</strain>
    </source>
</reference>
<keyword evidence="3" id="KW-1185">Reference proteome</keyword>
<protein>
    <submittedName>
        <fullName evidence="2">Uncharacterized protein</fullName>
    </submittedName>
</protein>
<feature type="compositionally biased region" description="Low complexity" evidence="1">
    <location>
        <begin position="484"/>
        <end position="496"/>
    </location>
</feature>
<dbReference type="EMBL" id="JASFZW010000013">
    <property type="protein sequence ID" value="KAK2075824.1"/>
    <property type="molecule type" value="Genomic_DNA"/>
</dbReference>
<dbReference type="AlphaFoldDB" id="A0AAD9MG03"/>
<proteinExistence type="predicted"/>
<evidence type="ECO:0000313" key="2">
    <source>
        <dbReference type="EMBL" id="KAK2075824.1"/>
    </source>
</evidence>
<feature type="compositionally biased region" description="Acidic residues" evidence="1">
    <location>
        <begin position="497"/>
        <end position="530"/>
    </location>
</feature>
<evidence type="ECO:0000256" key="1">
    <source>
        <dbReference type="SAM" id="MobiDB-lite"/>
    </source>
</evidence>
<sequence>MEEDNMASRLSRDCLEEVCKRCTLDEVEKEFTGCLKSVAKTIYQTYSASSLRFQGVLTTGGVDADPGHYWVDNLFRRSSNPYCSNVRSSAHCLALLLDNVVQRDVEYSKLRRYMERRCQHAASLWLQNVAHHVAGEANAIPVLSAWSDLELETFFRELYGALIAGQAPGRVLLWGIPPQEEASEIARLRATNELLNRRLAECRSALFVNPEDKDLILDASILPKLEEARPTYGVGIVDKILLERNGELTCPVRKLVVFAGTIDYRLLAGKTKEEVQQALREAACAADTAYDLPPGADEDQVRELSELGELPPLSLHTRQVAGSVIQFARRETPPPAAAAVDWQLVLWARFNNVTEGREFYMQNKETLKRLGHDAPITIDPPKSTRPVEGETALHAFAQELGQRLAMASGSRTRRYLQARAREQAAAAAAAAEAEARATQRSHVLLNDVGLALAIAADMFQQGQESSGTDDSADEGAERVEQAPGGASEAGSEGSDGYSDEGASETGPDDSEDLGDSTTEEEEEEDEEDLDSQGSLTDLEDVGELVGGHTMFRERLSVLLERPLTCNILLVKLIDQENLMDMYMDNHDWPNIDMTFVGLDGKFVELPSGLVPR</sequence>
<feature type="region of interest" description="Disordered" evidence="1">
    <location>
        <begin position="461"/>
        <end position="536"/>
    </location>
</feature>
<dbReference type="Proteomes" id="UP001255856">
    <property type="component" value="Unassembled WGS sequence"/>
</dbReference>
<name>A0AAD9MG03_PROWI</name>
<comment type="caution">
    <text evidence="2">The sequence shown here is derived from an EMBL/GenBank/DDBJ whole genome shotgun (WGS) entry which is preliminary data.</text>
</comment>